<dbReference type="GO" id="GO:0046789">
    <property type="term" value="F:host cell surface receptor binding"/>
    <property type="evidence" value="ECO:0007669"/>
    <property type="project" value="InterPro"/>
</dbReference>
<sequence length="219" mass="25836">NVKNTYDDEHTKNFVDKLKENCENKQTPSVDSVNNVDKYLDKGNYCKKFTFDRTLSNGKNYAFEEAPKQYKENCDCAKNFEEVDQCPVDEHECNKYVKYPCRKNHFNRNRIEWNNYFVKNNSNINKAVMVPPRRKHICFSSISTYSGRIKNKTDFKEFILYAAYNEAKRLWNIYNNNQTKALEAMKYSFADIGNIVKGNDMLNDGISDKIKDIFDKKIN</sequence>
<dbReference type="RefSeq" id="XP_018638699.1">
    <property type="nucleotide sequence ID" value="XM_018783519.1"/>
</dbReference>
<dbReference type="GeneID" id="29774131"/>
<reference evidence="2 3" key="1">
    <citation type="journal article" date="2016" name="Nat. Commun.">
        <title>Genomes of cryptic chimpanzee Plasmodium species reveal key evolutionary events leading to human malaria.</title>
        <authorList>
            <person name="Sundararaman S.A."/>
            <person name="Plenderleith L.J."/>
            <person name="Liu W."/>
            <person name="Loy D.E."/>
            <person name="Learn G.H."/>
            <person name="Li Y."/>
            <person name="Shaw K.S."/>
            <person name="Ayouba A."/>
            <person name="Peeters M."/>
            <person name="Speede S."/>
            <person name="Shaw G.M."/>
            <person name="Bushman F.D."/>
            <person name="Brisson D."/>
            <person name="Rayner J.C."/>
            <person name="Sharp P.M."/>
            <person name="Hahn B.H."/>
        </authorList>
    </citation>
    <scope>NUCLEOTIDE SEQUENCE [LARGE SCALE GENOMIC DNA]</scope>
    <source>
        <strain evidence="2 3">SY75</strain>
    </source>
</reference>
<feature type="non-terminal residue" evidence="2">
    <location>
        <position position="1"/>
    </location>
</feature>
<name>A0A151L1Z9_9APIC</name>
<accession>A0A151L1Z9</accession>
<dbReference type="Proteomes" id="UP000076004">
    <property type="component" value="Unassembled WGS sequence"/>
</dbReference>
<evidence type="ECO:0000313" key="3">
    <source>
        <dbReference type="Proteomes" id="UP000076004"/>
    </source>
</evidence>
<protein>
    <submittedName>
        <fullName evidence="2">Putative EMP1-like protein</fullName>
    </submittedName>
</protein>
<dbReference type="EMBL" id="LVLB01000400">
    <property type="protein sequence ID" value="KYN92982.1"/>
    <property type="molecule type" value="Genomic_DNA"/>
</dbReference>
<dbReference type="AlphaFoldDB" id="A0A151L1Z9"/>
<dbReference type="GO" id="GO:0016020">
    <property type="term" value="C:membrane"/>
    <property type="evidence" value="ECO:0007669"/>
    <property type="project" value="InterPro"/>
</dbReference>
<dbReference type="InterPro" id="IPR042202">
    <property type="entry name" value="Duffy-ag-bd_sf"/>
</dbReference>
<dbReference type="Pfam" id="PF05424">
    <property type="entry name" value="Duffy_binding"/>
    <property type="match status" value="1"/>
</dbReference>
<evidence type="ECO:0000259" key="1">
    <source>
        <dbReference type="Pfam" id="PF05424"/>
    </source>
</evidence>
<dbReference type="KEGG" id="pgab:PGSY75_0040200"/>
<gene>
    <name evidence="2" type="ORF">PGSY75_0040200</name>
</gene>
<dbReference type="VEuPathDB" id="PlasmoDB:PGSY75_0040200"/>
<dbReference type="InterPro" id="IPR008602">
    <property type="entry name" value="Duffy-antigen-binding"/>
</dbReference>
<dbReference type="SUPFAM" id="SSF140924">
    <property type="entry name" value="Duffy binding domain-like"/>
    <property type="match status" value="1"/>
</dbReference>
<dbReference type="Gene3D" id="1.20.1310.20">
    <property type="entry name" value="Duffy-antigen binding domain"/>
    <property type="match status" value="1"/>
</dbReference>
<dbReference type="VEuPathDB" id="PlasmoDB:PGABG01_0710500"/>
<proteinExistence type="predicted"/>
<feature type="non-terminal residue" evidence="2">
    <location>
        <position position="219"/>
    </location>
</feature>
<evidence type="ECO:0000313" key="2">
    <source>
        <dbReference type="EMBL" id="KYN92982.1"/>
    </source>
</evidence>
<comment type="caution">
    <text evidence="2">The sequence shown here is derived from an EMBL/GenBank/DDBJ whole genome shotgun (WGS) entry which is preliminary data.</text>
</comment>
<feature type="domain" description="Duffy-antigen binding" evidence="1">
    <location>
        <begin position="128"/>
        <end position="216"/>
    </location>
</feature>
<organism evidence="2 3">
    <name type="scientific">Plasmodium gaboni</name>
    <dbReference type="NCBI Taxonomy" id="647221"/>
    <lineage>
        <taxon>Eukaryota</taxon>
        <taxon>Sar</taxon>
        <taxon>Alveolata</taxon>
        <taxon>Apicomplexa</taxon>
        <taxon>Aconoidasida</taxon>
        <taxon>Haemosporida</taxon>
        <taxon>Plasmodiidae</taxon>
        <taxon>Plasmodium</taxon>
        <taxon>Plasmodium (Laverania)</taxon>
    </lineage>
</organism>